<dbReference type="AlphaFoldDB" id="A0A850PSU7"/>
<reference evidence="2 3" key="1">
    <citation type="submission" date="2020-05" db="EMBL/GenBank/DDBJ databases">
        <title>Draft genome sequence of Mycobacterium hippocampi DL, isolated from European seabass, Dicentrarchus labrax, reared in fish farms.</title>
        <authorList>
            <person name="Stathopoulou P."/>
            <person name="Asimakis E."/>
            <person name="Tzokas K."/>
            <person name="Batargias C."/>
            <person name="Tsiamis G."/>
        </authorList>
    </citation>
    <scope>NUCLEOTIDE SEQUENCE [LARGE SCALE GENOMIC DNA]</scope>
    <source>
        <strain evidence="2 3">DL</strain>
    </source>
</reference>
<dbReference type="Gene3D" id="3.40.1000.70">
    <property type="entry name" value="PknH-like extracellular domain"/>
    <property type="match status" value="1"/>
</dbReference>
<keyword evidence="3" id="KW-1185">Reference proteome</keyword>
<feature type="domain" description="PknH-like extracellular" evidence="1">
    <location>
        <begin position="54"/>
        <end position="237"/>
    </location>
</feature>
<name>A0A850PSU7_9MYCO</name>
<protein>
    <recommendedName>
        <fullName evidence="1">PknH-like extracellular domain-containing protein</fullName>
    </recommendedName>
</protein>
<dbReference type="InterPro" id="IPR026954">
    <property type="entry name" value="PknH-like_Extracell"/>
</dbReference>
<organism evidence="2 3">
    <name type="scientific">Mycolicibacterium hippocampi</name>
    <dbReference type="NCBI Taxonomy" id="659824"/>
    <lineage>
        <taxon>Bacteria</taxon>
        <taxon>Bacillati</taxon>
        <taxon>Actinomycetota</taxon>
        <taxon>Actinomycetes</taxon>
        <taxon>Mycobacteriales</taxon>
        <taxon>Mycobacteriaceae</taxon>
        <taxon>Mycolicibacterium</taxon>
    </lineage>
</organism>
<dbReference type="Pfam" id="PF14032">
    <property type="entry name" value="PknH_C"/>
    <property type="match status" value="1"/>
</dbReference>
<proteinExistence type="predicted"/>
<comment type="caution">
    <text evidence="2">The sequence shown here is derived from an EMBL/GenBank/DDBJ whole genome shotgun (WGS) entry which is preliminary data.</text>
</comment>
<sequence>MVPVVDNGVVITMAPTLRFSATVVVALALSGCVSTVDGSAVRAKGESDPVSLLQESDLEDVLLDEAELNDVLGSTEVAVFEDLYEMTDDSADISEPDCIGAVFSAEEPVYAPTRYTGLHSRLAEEADSDFGFFVEQAVVTMPSVEAATGFLDRSAQTWRDCTATTLFYDTGEDLIELALQDVIRDGPMIGQRVSIVDGDSKCEHTMAAVKNVIVEVFVCGVQPRDYATEMVTRMVARVGEP</sequence>
<evidence type="ECO:0000313" key="2">
    <source>
        <dbReference type="EMBL" id="NVN51543.1"/>
    </source>
</evidence>
<evidence type="ECO:0000313" key="3">
    <source>
        <dbReference type="Proteomes" id="UP000570517"/>
    </source>
</evidence>
<evidence type="ECO:0000259" key="1">
    <source>
        <dbReference type="Pfam" id="PF14032"/>
    </source>
</evidence>
<dbReference type="Proteomes" id="UP000570517">
    <property type="component" value="Unassembled WGS sequence"/>
</dbReference>
<dbReference type="InterPro" id="IPR038232">
    <property type="entry name" value="PknH-like_Extracell_sf"/>
</dbReference>
<dbReference type="EMBL" id="JABFYL010000039">
    <property type="protein sequence ID" value="NVN51543.1"/>
    <property type="molecule type" value="Genomic_DNA"/>
</dbReference>
<accession>A0A850PSU7</accession>
<gene>
    <name evidence="2" type="ORF">HLY00_1530</name>
</gene>